<dbReference type="OrthoDB" id="9801766at2"/>
<dbReference type="SUPFAM" id="SSF52777">
    <property type="entry name" value="CoA-dependent acyltransferases"/>
    <property type="match status" value="1"/>
</dbReference>
<evidence type="ECO:0000313" key="2">
    <source>
        <dbReference type="EMBL" id="KIS24990.1"/>
    </source>
</evidence>
<dbReference type="InterPro" id="IPR001707">
    <property type="entry name" value="Cmp_AcTrfase"/>
</dbReference>
<dbReference type="RefSeq" id="WP_042385525.1">
    <property type="nucleotide sequence ID" value="NZ_JXSU01000007.1"/>
</dbReference>
<comment type="caution">
    <text evidence="2">The sequence shown here is derived from an EMBL/GenBank/DDBJ whole genome shotgun (WGS) entry which is preliminary data.</text>
</comment>
<reference evidence="2 3" key="1">
    <citation type="submission" date="2014-06" db="EMBL/GenBank/DDBJ databases">
        <title>Genome characterization of distinct group I Clostridium botulinum lineages.</title>
        <authorList>
            <person name="Giordani F."/>
            <person name="Anselmo A."/>
            <person name="Fillo S."/>
            <person name="Palozzi A.M."/>
            <person name="Fortunato A."/>
            <person name="Gentile B."/>
            <person name="Ciammaruconi A."/>
            <person name="Anniballi F."/>
            <person name="De Medici D."/>
            <person name="Lista F."/>
        </authorList>
    </citation>
    <scope>NUCLEOTIDE SEQUENCE [LARGE SCALE GENOMIC DNA]</scope>
    <source>
        <strain evidence="2 3">B2 450</strain>
    </source>
</reference>
<dbReference type="SMART" id="SM01059">
    <property type="entry name" value="CAT"/>
    <property type="match status" value="1"/>
</dbReference>
<dbReference type="HOGENOM" id="CLU_093121_0_0_9"/>
<dbReference type="PANTHER" id="PTHR38474:SF2">
    <property type="entry name" value="CHLORAMPHENICOL ACETYLTRANSFERASE"/>
    <property type="match status" value="1"/>
</dbReference>
<protein>
    <submittedName>
        <fullName evidence="2">Chloramphenicol acetyltransferase</fullName>
    </submittedName>
</protein>
<dbReference type="Gene3D" id="3.30.559.10">
    <property type="entry name" value="Chloramphenicol acetyltransferase-like domain"/>
    <property type="match status" value="1"/>
</dbReference>
<dbReference type="PIRSF" id="PIRSF000440">
    <property type="entry name" value="CAT"/>
    <property type="match status" value="1"/>
</dbReference>
<evidence type="ECO:0000313" key="3">
    <source>
        <dbReference type="Proteomes" id="UP000032250"/>
    </source>
</evidence>
<organism evidence="2 3">
    <name type="scientific">Clostridium botulinum B2 450</name>
    <dbReference type="NCBI Taxonomy" id="1379739"/>
    <lineage>
        <taxon>Bacteria</taxon>
        <taxon>Bacillati</taxon>
        <taxon>Bacillota</taxon>
        <taxon>Clostridia</taxon>
        <taxon>Eubacteriales</taxon>
        <taxon>Clostridiaceae</taxon>
        <taxon>Clostridium</taxon>
    </lineage>
</organism>
<dbReference type="AlphaFoldDB" id="A0A0D1BXA0"/>
<dbReference type="InterPro" id="IPR023213">
    <property type="entry name" value="CAT-like_dom_sf"/>
</dbReference>
<proteinExistence type="predicted"/>
<sequence>MKFNFIDKENWSRKPYFDYYMNNIKCTYSMTANIEITDLLMQVKRNNIKLYPILIYMTSKIVNNHEELRTSFDKERNLGYWESMSPSFTIFHKDDETFSNIWTEYSDDFKTFYNSCLQDIEKYSNVKKLFAKENQPKNTFPVSCVPWFSFTGANLNVYSDGEYPYLLPIITYGKYFAQSAKALIPISLQMHHAVCDGYHVTRFLNELQAMAHNFKEWLIIK</sequence>
<keyword evidence="2" id="KW-0808">Transferase</keyword>
<dbReference type="PATRIC" id="fig|1379739.3.peg.2415"/>
<dbReference type="GO" id="GO:0008811">
    <property type="term" value="F:chloramphenicol O-acetyltransferase activity"/>
    <property type="evidence" value="ECO:0007669"/>
    <property type="project" value="InterPro"/>
</dbReference>
<dbReference type="Proteomes" id="UP000032250">
    <property type="component" value="Unassembled WGS sequence"/>
</dbReference>
<dbReference type="PANTHER" id="PTHR38474">
    <property type="entry name" value="SLR0299 PROTEIN"/>
    <property type="match status" value="1"/>
</dbReference>
<dbReference type="EMBL" id="JXSU01000007">
    <property type="protein sequence ID" value="KIS24990.1"/>
    <property type="molecule type" value="Genomic_DNA"/>
</dbReference>
<feature type="active site" description="Proton acceptor" evidence="1">
    <location>
        <position position="192"/>
    </location>
</feature>
<name>A0A0D1BXA0_CLOBO</name>
<dbReference type="NCBIfam" id="NF000491">
    <property type="entry name" value="chloram_CatA"/>
    <property type="match status" value="1"/>
</dbReference>
<evidence type="ECO:0000256" key="1">
    <source>
        <dbReference type="PIRSR" id="PIRSR000440-1"/>
    </source>
</evidence>
<gene>
    <name evidence="2" type="ORF">N495_10260</name>
</gene>
<dbReference type="Pfam" id="PF00302">
    <property type="entry name" value="CAT"/>
    <property type="match status" value="1"/>
</dbReference>
<accession>A0A0D1BXA0</accession>